<dbReference type="Proteomes" id="UP000054251">
    <property type="component" value="Unassembled WGS sequence"/>
</dbReference>
<dbReference type="InterPro" id="IPR018287">
    <property type="entry name" value="Hap4_TF_heteromerisation"/>
</dbReference>
<accession>A0A0V1Q3M5</accession>
<feature type="compositionally biased region" description="Polar residues" evidence="2">
    <location>
        <begin position="140"/>
        <end position="149"/>
    </location>
</feature>
<keyword evidence="5" id="KW-1185">Reference proteome</keyword>
<dbReference type="OrthoDB" id="5374328at2759"/>
<keyword evidence="1" id="KW-0539">Nucleus</keyword>
<dbReference type="EMBL" id="LMYN01000015">
    <property type="protein sequence ID" value="KSA03079.1"/>
    <property type="molecule type" value="Genomic_DNA"/>
</dbReference>
<gene>
    <name evidence="4" type="ORF">AC631_01213</name>
</gene>
<feature type="compositionally biased region" description="Basic residues" evidence="2">
    <location>
        <begin position="160"/>
        <end position="172"/>
    </location>
</feature>
<organism evidence="4 5">
    <name type="scientific">Debaryomyces fabryi</name>
    <dbReference type="NCBI Taxonomy" id="58627"/>
    <lineage>
        <taxon>Eukaryota</taxon>
        <taxon>Fungi</taxon>
        <taxon>Dikarya</taxon>
        <taxon>Ascomycota</taxon>
        <taxon>Saccharomycotina</taxon>
        <taxon>Pichiomycetes</taxon>
        <taxon>Debaryomycetaceae</taxon>
        <taxon>Debaryomyces</taxon>
    </lineage>
</organism>
<evidence type="ECO:0000313" key="4">
    <source>
        <dbReference type="EMBL" id="KSA03079.1"/>
    </source>
</evidence>
<reference evidence="4 5" key="1">
    <citation type="submission" date="2015-11" db="EMBL/GenBank/DDBJ databases">
        <title>The genome of Debaryomyces fabryi.</title>
        <authorList>
            <person name="Tafer H."/>
            <person name="Lopandic K."/>
        </authorList>
    </citation>
    <scope>NUCLEOTIDE SEQUENCE [LARGE SCALE GENOMIC DNA]</scope>
    <source>
        <strain evidence="4 5">CBS 789</strain>
    </source>
</reference>
<protein>
    <recommendedName>
        <fullName evidence="3">Hap4 transcription factor heteromerisation domain-containing protein</fullName>
    </recommendedName>
</protein>
<feature type="region of interest" description="Disordered" evidence="2">
    <location>
        <begin position="1"/>
        <end position="21"/>
    </location>
</feature>
<dbReference type="AlphaFoldDB" id="A0A0V1Q3M5"/>
<dbReference type="GO" id="GO:0006355">
    <property type="term" value="P:regulation of DNA-templated transcription"/>
    <property type="evidence" value="ECO:0007669"/>
    <property type="project" value="InterPro"/>
</dbReference>
<proteinExistence type="predicted"/>
<feature type="region of interest" description="Disordered" evidence="2">
    <location>
        <begin position="48"/>
        <end position="71"/>
    </location>
</feature>
<feature type="compositionally biased region" description="Low complexity" evidence="2">
    <location>
        <begin position="150"/>
        <end position="159"/>
    </location>
</feature>
<feature type="region of interest" description="Disordered" evidence="2">
    <location>
        <begin position="121"/>
        <end position="172"/>
    </location>
</feature>
<dbReference type="Pfam" id="PF10297">
    <property type="entry name" value="Hap4_Hap_bind"/>
    <property type="match status" value="1"/>
</dbReference>
<evidence type="ECO:0000259" key="3">
    <source>
        <dbReference type="Pfam" id="PF10297"/>
    </source>
</evidence>
<name>A0A0V1Q3M5_9ASCO</name>
<dbReference type="RefSeq" id="XP_015469181.1">
    <property type="nucleotide sequence ID" value="XM_015610043.1"/>
</dbReference>
<evidence type="ECO:0000313" key="5">
    <source>
        <dbReference type="Proteomes" id="UP000054251"/>
    </source>
</evidence>
<dbReference type="GO" id="GO:0005634">
    <property type="term" value="C:nucleus"/>
    <property type="evidence" value="ECO:0007669"/>
    <property type="project" value="InterPro"/>
</dbReference>
<comment type="caution">
    <text evidence="4">The sequence shown here is derived from an EMBL/GenBank/DDBJ whole genome shotgun (WGS) entry which is preliminary data.</text>
</comment>
<evidence type="ECO:0000256" key="2">
    <source>
        <dbReference type="SAM" id="MobiDB-lite"/>
    </source>
</evidence>
<evidence type="ECO:0000256" key="1">
    <source>
        <dbReference type="ARBA" id="ARBA00023242"/>
    </source>
</evidence>
<feature type="domain" description="Hap4 transcription factor heteromerisation" evidence="3">
    <location>
        <begin position="120"/>
        <end position="136"/>
    </location>
</feature>
<sequence>MSTDNITDDKGTIPSNFRYSPVNVNNNKGDNGFQEQKLAPTNMSYKSSHPYGQTSIHMHGDLSNQGKNIPNKYPNIKPAISIKPKPVPIALSKPNNHVMSNFDMHSKSTLKNDISLNINTSKKWVLPPRPRPGRKPTANAEDSGNDLVNSASSSTSFNSRPHKNNGKKKVKIGHNEAIKVEDSEIRLNDGLHASKVANMNTNPLHVPKPAQKSDPNQVADLKMSYLSKLKEQELIRNYIDVINNQINELKFVQNGVITFDALNSDNEARPQRISQSNTPITRNINQIKPAMSQYEQLEKINNINDLNKFLAYLTRSSNIIHSATKKFIGDNATESGLNNQIQNYLDIRATYKLSRNQELKEIEKAKHEKRPIKAGNRRNISTNSIFIPTLLKPLNIESQDEIGVNIVEEDQNFVNQGEFLDKLIIKDEGEEDIVRSNELIQERDEIERSITKKGVSLKKLKTFTCGFCTNDACLCLDSEVELNQFRR</sequence>
<feature type="compositionally biased region" description="Polar residues" evidence="2">
    <location>
        <begin position="48"/>
        <end position="68"/>
    </location>
</feature>
<dbReference type="GeneID" id="26838222"/>